<dbReference type="AlphaFoldDB" id="A0A1G2DYR7"/>
<dbReference type="HAMAP" id="MF_00378">
    <property type="entry name" value="Exonuc_7_L"/>
    <property type="match status" value="1"/>
</dbReference>
<dbReference type="SMART" id="SM00341">
    <property type="entry name" value="HRDC"/>
    <property type="match status" value="1"/>
</dbReference>
<dbReference type="PROSITE" id="PS50967">
    <property type="entry name" value="HRDC"/>
    <property type="match status" value="1"/>
</dbReference>
<keyword evidence="3 5" id="KW-0378">Hydrolase</keyword>
<evidence type="ECO:0000256" key="1">
    <source>
        <dbReference type="ARBA" id="ARBA00022490"/>
    </source>
</evidence>
<dbReference type="Pfam" id="PF02601">
    <property type="entry name" value="Exonuc_VII_L"/>
    <property type="match status" value="1"/>
</dbReference>
<keyword evidence="1 5" id="KW-0963">Cytoplasm</keyword>
<evidence type="ECO:0000313" key="8">
    <source>
        <dbReference type="EMBL" id="OGZ18068.1"/>
    </source>
</evidence>
<protein>
    <recommendedName>
        <fullName evidence="5">Exodeoxyribonuclease 7 large subunit</fullName>
        <ecNumber evidence="5">3.1.11.6</ecNumber>
    </recommendedName>
    <alternativeName>
        <fullName evidence="5">Exodeoxyribonuclease VII large subunit</fullName>
        <shortName evidence="5">Exonuclease VII large subunit</shortName>
    </alternativeName>
</protein>
<keyword evidence="2 5" id="KW-0540">Nuclease</keyword>
<comment type="subunit">
    <text evidence="5">Heterooligomer composed of large and small subunits.</text>
</comment>
<dbReference type="GO" id="GO:0009318">
    <property type="term" value="C:exodeoxyribonuclease VII complex"/>
    <property type="evidence" value="ECO:0007669"/>
    <property type="project" value="UniProtKB-UniRule"/>
</dbReference>
<evidence type="ECO:0000256" key="4">
    <source>
        <dbReference type="ARBA" id="ARBA00022839"/>
    </source>
</evidence>
<comment type="subcellular location">
    <subcellularLocation>
        <location evidence="5 6">Cytoplasm</location>
    </subcellularLocation>
</comment>
<dbReference type="GO" id="GO:0003676">
    <property type="term" value="F:nucleic acid binding"/>
    <property type="evidence" value="ECO:0007669"/>
    <property type="project" value="InterPro"/>
</dbReference>
<dbReference type="EMBL" id="MHLU01000112">
    <property type="protein sequence ID" value="OGZ18068.1"/>
    <property type="molecule type" value="Genomic_DNA"/>
</dbReference>
<feature type="domain" description="HRDC" evidence="7">
    <location>
        <begin position="1"/>
        <end position="78"/>
    </location>
</feature>
<dbReference type="PANTHER" id="PTHR30008">
    <property type="entry name" value="EXODEOXYRIBONUCLEASE 7 LARGE SUBUNIT"/>
    <property type="match status" value="1"/>
</dbReference>
<dbReference type="InterPro" id="IPR044876">
    <property type="entry name" value="HRDC_dom_sf"/>
</dbReference>
<dbReference type="NCBIfam" id="TIGR00237">
    <property type="entry name" value="xseA"/>
    <property type="match status" value="1"/>
</dbReference>
<reference evidence="8 9" key="1">
    <citation type="journal article" date="2016" name="Nat. Commun.">
        <title>Thousands of microbial genomes shed light on interconnected biogeochemical processes in an aquifer system.</title>
        <authorList>
            <person name="Anantharaman K."/>
            <person name="Brown C.T."/>
            <person name="Hug L.A."/>
            <person name="Sharon I."/>
            <person name="Castelle C.J."/>
            <person name="Probst A.J."/>
            <person name="Thomas B.C."/>
            <person name="Singh A."/>
            <person name="Wilkins M.J."/>
            <person name="Karaoz U."/>
            <person name="Brodie E.L."/>
            <person name="Williams K.H."/>
            <person name="Hubbard S.S."/>
            <person name="Banfield J.F."/>
        </authorList>
    </citation>
    <scope>NUCLEOTIDE SEQUENCE [LARGE SCALE GENOMIC DNA]</scope>
</reference>
<dbReference type="Gene3D" id="1.10.150.80">
    <property type="entry name" value="HRDC domain"/>
    <property type="match status" value="1"/>
</dbReference>
<dbReference type="Proteomes" id="UP000178106">
    <property type="component" value="Unassembled WGS sequence"/>
</dbReference>
<dbReference type="GO" id="GO:0005737">
    <property type="term" value="C:cytoplasm"/>
    <property type="evidence" value="ECO:0007669"/>
    <property type="project" value="UniProtKB-SubCell"/>
</dbReference>
<comment type="similarity">
    <text evidence="5 6">Belongs to the XseA family.</text>
</comment>
<evidence type="ECO:0000259" key="7">
    <source>
        <dbReference type="PROSITE" id="PS50967"/>
    </source>
</evidence>
<evidence type="ECO:0000313" key="9">
    <source>
        <dbReference type="Proteomes" id="UP000178106"/>
    </source>
</evidence>
<evidence type="ECO:0000256" key="6">
    <source>
        <dbReference type="RuleBase" id="RU004355"/>
    </source>
</evidence>
<comment type="caution">
    <text evidence="8">The sequence shown here is derived from an EMBL/GenBank/DDBJ whole genome shotgun (WGS) entry which is preliminary data.</text>
</comment>
<gene>
    <name evidence="5" type="primary">xseA</name>
    <name evidence="8" type="ORF">A2494_03285</name>
</gene>
<dbReference type="InterPro" id="IPR020579">
    <property type="entry name" value="Exonuc_VII_lsu_C"/>
</dbReference>
<evidence type="ECO:0000256" key="2">
    <source>
        <dbReference type="ARBA" id="ARBA00022722"/>
    </source>
</evidence>
<comment type="function">
    <text evidence="5">Bidirectionally degrades single-stranded DNA into large acid-insoluble oligonucleotides, which are then degraded further into small acid-soluble oligonucleotides.</text>
</comment>
<dbReference type="EC" id="3.1.11.6" evidence="5"/>
<dbReference type="SUPFAM" id="SSF47819">
    <property type="entry name" value="HRDC-like"/>
    <property type="match status" value="1"/>
</dbReference>
<comment type="catalytic activity">
    <reaction evidence="5 6">
        <text>Exonucleolytic cleavage in either 5'- to 3'- or 3'- to 5'-direction to yield nucleoside 5'-phosphates.</text>
        <dbReference type="EC" id="3.1.11.6"/>
    </reaction>
</comment>
<dbReference type="PANTHER" id="PTHR30008:SF0">
    <property type="entry name" value="EXODEOXYRIBONUCLEASE 7 LARGE SUBUNIT"/>
    <property type="match status" value="1"/>
</dbReference>
<sequence length="517" mass="57900">MANLRQTLYAWRDHEAAKRAVELFRVLPNSALDEIVKTLPRTKEELTAIKGIKDAKYREYGKAILTIIDEHIPTLAAPKITTEEESELTSIGKVLAPEKVAKQEETVFSVSTYLDVVNRELYRLHARVRGEVTSFKMQGSALYFSIKDRDDESTLPVFMWLSDYHLSGVEMAEGMEIIAEGRSEIYKPSGRLNFRAHTIELVGEGALKKAYDALKKKLDAEGVFAEEKKRELVPYPEKIGLITSKTGAVIHDFLNNLGKFGYKVQFMDSRVEGAAAVKDILSAIKYFSTQNIDTLVIIRGGGSLESLQAFNHELVVRAIAEFPHPVVCAIGHDKDVPLAQLAADLAPSTPTATTILLNRSWGDAKTMVTLSATTLLGRLNEQLWEIDRTLSSSHERLARYFGELLALFGVKEQELRNNVDILGRAIRMQKLMITESLRTFALQYGHALAAMTESLRKVATQIEIYDPFRQLKLGYSILHTKEGLLRSVNSARVGERFEARLSDGTLEAEITDIKKTK</sequence>
<dbReference type="Pfam" id="PF13742">
    <property type="entry name" value="tRNA_anti_2"/>
    <property type="match status" value="1"/>
</dbReference>
<dbReference type="GO" id="GO:0006308">
    <property type="term" value="P:DNA catabolic process"/>
    <property type="evidence" value="ECO:0007669"/>
    <property type="project" value="UniProtKB-UniRule"/>
</dbReference>
<dbReference type="CDD" id="cd04489">
    <property type="entry name" value="ExoVII_LU_OBF"/>
    <property type="match status" value="1"/>
</dbReference>
<evidence type="ECO:0000256" key="5">
    <source>
        <dbReference type="HAMAP-Rule" id="MF_00378"/>
    </source>
</evidence>
<proteinExistence type="inferred from homology"/>
<dbReference type="Pfam" id="PF00570">
    <property type="entry name" value="HRDC"/>
    <property type="match status" value="1"/>
</dbReference>
<evidence type="ECO:0000256" key="3">
    <source>
        <dbReference type="ARBA" id="ARBA00022801"/>
    </source>
</evidence>
<organism evidence="8 9">
    <name type="scientific">Candidatus Lloydbacteria bacterium RIFOXYC12_FULL_46_25</name>
    <dbReference type="NCBI Taxonomy" id="1798670"/>
    <lineage>
        <taxon>Bacteria</taxon>
        <taxon>Candidatus Lloydiibacteriota</taxon>
    </lineage>
</organism>
<dbReference type="InterPro" id="IPR002121">
    <property type="entry name" value="HRDC_dom"/>
</dbReference>
<keyword evidence="4 5" id="KW-0269">Exonuclease</keyword>
<accession>A0A1G2DYR7</accession>
<dbReference type="GO" id="GO:0000166">
    <property type="term" value="F:nucleotide binding"/>
    <property type="evidence" value="ECO:0007669"/>
    <property type="project" value="InterPro"/>
</dbReference>
<dbReference type="InterPro" id="IPR003753">
    <property type="entry name" value="Exonuc_VII_L"/>
</dbReference>
<name>A0A1G2DYR7_9BACT</name>
<dbReference type="GO" id="GO:0008855">
    <property type="term" value="F:exodeoxyribonuclease VII activity"/>
    <property type="evidence" value="ECO:0007669"/>
    <property type="project" value="UniProtKB-UniRule"/>
</dbReference>
<dbReference type="InterPro" id="IPR010997">
    <property type="entry name" value="HRDC-like_sf"/>
</dbReference>
<dbReference type="InterPro" id="IPR025824">
    <property type="entry name" value="OB-fold_nuc-bd_dom"/>
</dbReference>